<name>A0ABR1FKJ8_AURAN</name>
<evidence type="ECO:0008006" key="5">
    <source>
        <dbReference type="Google" id="ProtNLM"/>
    </source>
</evidence>
<feature type="compositionally biased region" description="Low complexity" evidence="1">
    <location>
        <begin position="321"/>
        <end position="339"/>
    </location>
</feature>
<gene>
    <name evidence="3" type="ORF">SO694_00035032</name>
</gene>
<reference evidence="3 4" key="1">
    <citation type="submission" date="2024-03" db="EMBL/GenBank/DDBJ databases">
        <title>Aureococcus anophagefferens CCMP1851 and Kratosvirus quantuckense: Draft genome of a second virus-susceptible host strain in the model system.</title>
        <authorList>
            <person name="Chase E."/>
            <person name="Truchon A.R."/>
            <person name="Schepens W."/>
            <person name="Wilhelm S.W."/>
        </authorList>
    </citation>
    <scope>NUCLEOTIDE SEQUENCE [LARGE SCALE GENOMIC DNA]</scope>
    <source>
        <strain evidence="3 4">CCMP1851</strain>
    </source>
</reference>
<feature type="signal peptide" evidence="2">
    <location>
        <begin position="1"/>
        <end position="23"/>
    </location>
</feature>
<feature type="compositionally biased region" description="Basic and acidic residues" evidence="1">
    <location>
        <begin position="35"/>
        <end position="44"/>
    </location>
</feature>
<keyword evidence="4" id="KW-1185">Reference proteome</keyword>
<evidence type="ECO:0000256" key="1">
    <source>
        <dbReference type="SAM" id="MobiDB-lite"/>
    </source>
</evidence>
<comment type="caution">
    <text evidence="3">The sequence shown here is derived from an EMBL/GenBank/DDBJ whole genome shotgun (WGS) entry which is preliminary data.</text>
</comment>
<keyword evidence="2" id="KW-0732">Signal</keyword>
<feature type="region of interest" description="Disordered" evidence="1">
    <location>
        <begin position="23"/>
        <end position="54"/>
    </location>
</feature>
<evidence type="ECO:0000313" key="4">
    <source>
        <dbReference type="Proteomes" id="UP001363151"/>
    </source>
</evidence>
<dbReference type="Proteomes" id="UP001363151">
    <property type="component" value="Unassembled WGS sequence"/>
</dbReference>
<evidence type="ECO:0000256" key="2">
    <source>
        <dbReference type="SAM" id="SignalP"/>
    </source>
</evidence>
<organism evidence="3 4">
    <name type="scientific">Aureococcus anophagefferens</name>
    <name type="common">Harmful bloom alga</name>
    <dbReference type="NCBI Taxonomy" id="44056"/>
    <lineage>
        <taxon>Eukaryota</taxon>
        <taxon>Sar</taxon>
        <taxon>Stramenopiles</taxon>
        <taxon>Ochrophyta</taxon>
        <taxon>Pelagophyceae</taxon>
        <taxon>Pelagomonadales</taxon>
        <taxon>Pelagomonadaceae</taxon>
        <taxon>Aureococcus</taxon>
    </lineage>
</organism>
<dbReference type="EMBL" id="JBBJCI010000367">
    <property type="protein sequence ID" value="KAK7232582.1"/>
    <property type="molecule type" value="Genomic_DNA"/>
</dbReference>
<protein>
    <recommendedName>
        <fullName evidence="5">Sulfotransferase domain-containing protein</fullName>
    </recommendedName>
</protein>
<evidence type="ECO:0000313" key="3">
    <source>
        <dbReference type="EMBL" id="KAK7232582.1"/>
    </source>
</evidence>
<dbReference type="InterPro" id="IPR027417">
    <property type="entry name" value="P-loop_NTPase"/>
</dbReference>
<feature type="region of interest" description="Disordered" evidence="1">
    <location>
        <begin position="321"/>
        <end position="346"/>
    </location>
</feature>
<dbReference type="SUPFAM" id="SSF52540">
    <property type="entry name" value="P-loop containing nucleoside triphosphate hydrolases"/>
    <property type="match status" value="1"/>
</dbReference>
<feature type="chain" id="PRO_5047286953" description="Sulfotransferase domain-containing protein" evidence="2">
    <location>
        <begin position="24"/>
        <end position="383"/>
    </location>
</feature>
<proteinExistence type="predicted"/>
<sequence>MVRSMGSVGSLVVLLGTFPWTASRPGHAPGRRGRRPLDAVEHNRTSKRRNASAANATREKFVFFVNMWNATQPCGEPAPDMTLITGTGRAGTSFLIALLTRLGLPTGYGETDVRTAAARRSHAGLERSIRMCRDERNRSVAVDAANGSVRVVKSPWYAAPELRPHWLTATNIRRVVVPLRELKQVARSRERHAHGNGGFWRGAENADAQQRKDAELLAGLFYDLEMADKATTTLAFPRSARDEAYCRAKLGWLLDEYGVDARAFNRSYRATANRSMTRDRDRAPPPEPTFWWSGYDHANWTWPAWQGWNATPAAARGAAARPARAPGARASGTATPAASARRRSAAAVGPSSRCKIHFNNWTLSLVEPALHTLWQKAILVLRG</sequence>
<accession>A0ABR1FKJ8</accession>